<feature type="domain" description="MacB-like periplasmic core" evidence="8">
    <location>
        <begin position="534"/>
        <end position="716"/>
    </location>
</feature>
<evidence type="ECO:0000256" key="1">
    <source>
        <dbReference type="ARBA" id="ARBA00004651"/>
    </source>
</evidence>
<evidence type="ECO:0000256" key="3">
    <source>
        <dbReference type="ARBA" id="ARBA00022692"/>
    </source>
</evidence>
<feature type="domain" description="MacB-like periplasmic core" evidence="8">
    <location>
        <begin position="107"/>
        <end position="333"/>
    </location>
</feature>
<dbReference type="PANTHER" id="PTHR30572:SF18">
    <property type="entry name" value="ABC-TYPE MACROLIDE FAMILY EXPORT SYSTEM PERMEASE COMPONENT 2"/>
    <property type="match status" value="1"/>
</dbReference>
<dbReference type="InterPro" id="IPR025857">
    <property type="entry name" value="MacB_PCD"/>
</dbReference>
<feature type="transmembrane region" description="Helical" evidence="6">
    <location>
        <begin position="814"/>
        <end position="834"/>
    </location>
</feature>
<keyword evidence="3 6" id="KW-0812">Transmembrane</keyword>
<protein>
    <submittedName>
        <fullName evidence="9">ABC transporter permease</fullName>
    </submittedName>
</protein>
<organism evidence="9">
    <name type="scientific">Dyadobacter sp. 676</name>
    <dbReference type="NCBI Taxonomy" id="3088362"/>
    <lineage>
        <taxon>Bacteria</taxon>
        <taxon>Pseudomonadati</taxon>
        <taxon>Bacteroidota</taxon>
        <taxon>Cytophagia</taxon>
        <taxon>Cytophagales</taxon>
        <taxon>Spirosomataceae</taxon>
        <taxon>Dyadobacter</taxon>
    </lineage>
</organism>
<dbReference type="PANTHER" id="PTHR30572">
    <property type="entry name" value="MEMBRANE COMPONENT OF TRANSPORTER-RELATED"/>
    <property type="match status" value="1"/>
</dbReference>
<name>A0AAU8FSI6_9BACT</name>
<keyword evidence="5 6" id="KW-0472">Membrane</keyword>
<dbReference type="NCBIfam" id="NF038404">
    <property type="entry name" value="perm_prefix_2"/>
    <property type="match status" value="1"/>
</dbReference>
<evidence type="ECO:0000256" key="4">
    <source>
        <dbReference type="ARBA" id="ARBA00022989"/>
    </source>
</evidence>
<dbReference type="RefSeq" id="WP_353722831.1">
    <property type="nucleotide sequence ID" value="NZ_CP159289.1"/>
</dbReference>
<evidence type="ECO:0000259" key="7">
    <source>
        <dbReference type="Pfam" id="PF02687"/>
    </source>
</evidence>
<proteinExistence type="predicted"/>
<dbReference type="EMBL" id="CP159289">
    <property type="protein sequence ID" value="XCH27580.1"/>
    <property type="molecule type" value="Genomic_DNA"/>
</dbReference>
<dbReference type="InterPro" id="IPR047699">
    <property type="entry name" value="Permease_put_prefix"/>
</dbReference>
<reference evidence="9" key="1">
    <citation type="submission" date="2024-06" db="EMBL/GenBank/DDBJ databases">
        <title>Sequencing and assembly of the genome of Dyadobacter sp. strain 676, a symbiont of Cyamopsis tetragonoloba.</title>
        <authorList>
            <person name="Guro P."/>
            <person name="Sazanova A."/>
            <person name="Kuznetsova I."/>
            <person name="Belimov A."/>
            <person name="Safronova V."/>
        </authorList>
    </citation>
    <scope>NUCLEOTIDE SEQUENCE</scope>
    <source>
        <strain evidence="9">676</strain>
    </source>
</reference>
<evidence type="ECO:0000256" key="6">
    <source>
        <dbReference type="SAM" id="Phobius"/>
    </source>
</evidence>
<sequence>MNSPKPPRWADALLRLLCTPHLVEEVQGDLHERFQADYLAFGQKEASRRYSLNVIGFIRLRFGFERAGWSKALRTQINPNHQTPYQAMFNNYFKIALRNLWRNRTTSIVSILGLSVGLASGLVIFLLVGYLFSFNRYHTKSERIYWVVTDILNDKPQPTDVTPRPLGQVLRDEYPFVESAVRLNNVFGALVSVPDGKGGMSKKFEESRNICFTEPEYFKVFDSEWAAGDQRAALSAPNTAVLSREYAKKYFGTDQAIGKMLRLDNKTDLTITGIIENPPSNTQLRYDVLISYSTLPGLWNDPGMMQAWGEPITMCWVALKEGVGVARLDRTLTEITRKHYSRKDAGTYKMRTIPLHEMFHMPGYGPAPRPVLYALIVVGVFLVIAACVNFINLCTAQAVRRAKEVGVRKTMGSSRAQLIGQFMLETAILCGAAFVMALLLTQLNLPMLNGALWMLRPDISVLDLLNTHALWWFGSLVMLVILLAGLYPSAVMARFNPVAALKGRPGARRDGKFSVRKSLVVVQFFITQLFIIGVIVMSAQVKHLKTADPGFDPEAILMVGLPGGNAARTDAWTNRLGTMPGVQAVALAGEPPMSQMDTDEPFTFDHRTEKEKFQVRVRIGDDHYVPVFGLRMLAGRNLESRDTSRREALVNQAMLKQLGIGNPVDILNKDIRLWDRERTIVGVIRDFNLDPLSNSAQPAVVVNEPTAYAMTAIKLQTGTMDTTLPRIEKAWNALFQENVYHSGFLEDKINDFYSTEQILLGLIRVFSAIAILIGCLGLYGLVTFMAESRSKEIGVRKVLGATENQVLWIFGRDFGRLLVTGFVPAAALGWFLMSNWLQRYAYRIDVGWWIFALTIGITALITLLTISIQSMRAARTNPVVCLRSE</sequence>
<feature type="transmembrane region" description="Helical" evidence="6">
    <location>
        <begin position="418"/>
        <end position="440"/>
    </location>
</feature>
<accession>A0AAU8FSI6</accession>
<feature type="transmembrane region" description="Helical" evidence="6">
    <location>
        <begin position="469"/>
        <end position="487"/>
    </location>
</feature>
<keyword evidence="4 6" id="KW-1133">Transmembrane helix</keyword>
<dbReference type="Pfam" id="PF12704">
    <property type="entry name" value="MacB_PCD"/>
    <property type="match status" value="2"/>
</dbReference>
<feature type="domain" description="ABC3 transporter permease C-terminal" evidence="7">
    <location>
        <begin position="377"/>
        <end position="497"/>
    </location>
</feature>
<dbReference type="Pfam" id="PF02687">
    <property type="entry name" value="FtsX"/>
    <property type="match status" value="2"/>
</dbReference>
<feature type="domain" description="ABC3 transporter permease C-terminal" evidence="7">
    <location>
        <begin position="765"/>
        <end position="878"/>
    </location>
</feature>
<dbReference type="AlphaFoldDB" id="A0AAU8FSI6"/>
<feature type="transmembrane region" description="Helical" evidence="6">
    <location>
        <begin position="108"/>
        <end position="132"/>
    </location>
</feature>
<comment type="subcellular location">
    <subcellularLocation>
        <location evidence="1">Cell membrane</location>
        <topology evidence="1">Multi-pass membrane protein</topology>
    </subcellularLocation>
</comment>
<evidence type="ECO:0000313" key="9">
    <source>
        <dbReference type="EMBL" id="XCH27580.1"/>
    </source>
</evidence>
<evidence type="ECO:0000256" key="2">
    <source>
        <dbReference type="ARBA" id="ARBA00022475"/>
    </source>
</evidence>
<evidence type="ECO:0000256" key="5">
    <source>
        <dbReference type="ARBA" id="ARBA00023136"/>
    </source>
</evidence>
<dbReference type="GO" id="GO:0005886">
    <property type="term" value="C:plasma membrane"/>
    <property type="evidence" value="ECO:0007669"/>
    <property type="project" value="UniProtKB-SubCell"/>
</dbReference>
<dbReference type="GO" id="GO:0022857">
    <property type="term" value="F:transmembrane transporter activity"/>
    <property type="evidence" value="ECO:0007669"/>
    <property type="project" value="TreeGrafter"/>
</dbReference>
<feature type="transmembrane region" description="Helical" evidence="6">
    <location>
        <begin position="846"/>
        <end position="866"/>
    </location>
</feature>
<keyword evidence="2" id="KW-1003">Cell membrane</keyword>
<dbReference type="InterPro" id="IPR050250">
    <property type="entry name" value="Macrolide_Exporter_MacB"/>
</dbReference>
<feature type="transmembrane region" description="Helical" evidence="6">
    <location>
        <begin position="518"/>
        <end position="539"/>
    </location>
</feature>
<feature type="transmembrane region" description="Helical" evidence="6">
    <location>
        <begin position="758"/>
        <end position="782"/>
    </location>
</feature>
<dbReference type="InterPro" id="IPR003838">
    <property type="entry name" value="ABC3_permease_C"/>
</dbReference>
<feature type="transmembrane region" description="Helical" evidence="6">
    <location>
        <begin position="371"/>
        <end position="393"/>
    </location>
</feature>
<gene>
    <name evidence="9" type="ORF">ABV298_14760</name>
</gene>
<evidence type="ECO:0000259" key="8">
    <source>
        <dbReference type="Pfam" id="PF12704"/>
    </source>
</evidence>